<feature type="transmembrane region" description="Helical" evidence="1">
    <location>
        <begin position="30"/>
        <end position="49"/>
    </location>
</feature>
<organism evidence="2 3">
    <name type="scientific">Roseateles subflavus</name>
    <dbReference type="NCBI Taxonomy" id="3053353"/>
    <lineage>
        <taxon>Bacteria</taxon>
        <taxon>Pseudomonadati</taxon>
        <taxon>Pseudomonadota</taxon>
        <taxon>Betaproteobacteria</taxon>
        <taxon>Burkholderiales</taxon>
        <taxon>Sphaerotilaceae</taxon>
        <taxon>Roseateles</taxon>
    </lineage>
</organism>
<sequence>MAISFSPPPRPTDPINDCPMVQLLRATVTGAALGATLWLLSCFFAPFVGAGDWMVANSSSMSSWLMATGACVGLTVWLTDRIRLDDRKE</sequence>
<name>A0ABT7LRG5_9BURK</name>
<keyword evidence="1" id="KW-1133">Transmembrane helix</keyword>
<reference evidence="2 3" key="1">
    <citation type="submission" date="2023-06" db="EMBL/GenBank/DDBJ databases">
        <title>Pelomonas sp. APW6 16S ribosomal RNA gene genome sequencing and assembly.</title>
        <authorList>
            <person name="Woo H."/>
        </authorList>
    </citation>
    <scope>NUCLEOTIDE SEQUENCE [LARGE SCALE GENOMIC DNA]</scope>
    <source>
        <strain evidence="2 3">APW6</strain>
    </source>
</reference>
<gene>
    <name evidence="2" type="ORF">QRD43_20630</name>
</gene>
<accession>A0ABT7LRG5</accession>
<feature type="transmembrane region" description="Helical" evidence="1">
    <location>
        <begin position="61"/>
        <end position="79"/>
    </location>
</feature>
<keyword evidence="3" id="KW-1185">Reference proteome</keyword>
<evidence type="ECO:0000256" key="1">
    <source>
        <dbReference type="SAM" id="Phobius"/>
    </source>
</evidence>
<keyword evidence="1" id="KW-0472">Membrane</keyword>
<evidence type="ECO:0000313" key="2">
    <source>
        <dbReference type="EMBL" id="MDL5034320.1"/>
    </source>
</evidence>
<protein>
    <submittedName>
        <fullName evidence="2">Uncharacterized protein</fullName>
    </submittedName>
</protein>
<dbReference type="RefSeq" id="WP_285984396.1">
    <property type="nucleotide sequence ID" value="NZ_JASVDS010000008.1"/>
</dbReference>
<proteinExistence type="predicted"/>
<dbReference type="Proteomes" id="UP001238603">
    <property type="component" value="Unassembled WGS sequence"/>
</dbReference>
<evidence type="ECO:0000313" key="3">
    <source>
        <dbReference type="Proteomes" id="UP001238603"/>
    </source>
</evidence>
<dbReference type="EMBL" id="JASVDS010000008">
    <property type="protein sequence ID" value="MDL5034320.1"/>
    <property type="molecule type" value="Genomic_DNA"/>
</dbReference>
<comment type="caution">
    <text evidence="2">The sequence shown here is derived from an EMBL/GenBank/DDBJ whole genome shotgun (WGS) entry which is preliminary data.</text>
</comment>
<keyword evidence="1" id="KW-0812">Transmembrane</keyword>